<gene>
    <name evidence="1" type="ORF">EC973_008016</name>
</gene>
<protein>
    <submittedName>
        <fullName evidence="1">Uncharacterized protein</fullName>
    </submittedName>
</protein>
<keyword evidence="2" id="KW-1185">Reference proteome</keyword>
<sequence length="239" mass="27211">MSSTTNNNQRRENANAELRKILSEVIDEKLPGLVEASVRKVMLEQQVESLSMFGSQQFGSQQFGSQQFSILGDISVPNNAPMAIVRGETPPSRWVPKDIWNQPILLQSHLPVDLDTSTLHWLEARDHKRQQGKSSILRSLRFLICHEHPRSPVSFLQSQYLHLGQKAQTVLQQLEAACGFSATTHSWSKVPGEKRKAAYMTMEAMALEMGVPLDLCEKYWGADCLIKRKWQNVYNQHNR</sequence>
<reference evidence="1" key="1">
    <citation type="submission" date="2020-01" db="EMBL/GenBank/DDBJ databases">
        <title>Genome Sequencing of Three Apophysomyces-Like Fungal Strains Confirms a Novel Fungal Genus in the Mucoromycota with divergent Burkholderia-like Endosymbiotic Bacteria.</title>
        <authorList>
            <person name="Stajich J.E."/>
            <person name="Macias A.M."/>
            <person name="Carter-House D."/>
            <person name="Lovett B."/>
            <person name="Kasson L.R."/>
            <person name="Berry K."/>
            <person name="Grigoriev I."/>
            <person name="Chang Y."/>
            <person name="Spatafora J."/>
            <person name="Kasson M.T."/>
        </authorList>
    </citation>
    <scope>NUCLEOTIDE SEQUENCE</scope>
    <source>
        <strain evidence="1">NRRL A-21654</strain>
    </source>
</reference>
<evidence type="ECO:0000313" key="1">
    <source>
        <dbReference type="EMBL" id="KAF7720499.1"/>
    </source>
</evidence>
<accession>A0A8H7BJD4</accession>
<comment type="caution">
    <text evidence="1">The sequence shown here is derived from an EMBL/GenBank/DDBJ whole genome shotgun (WGS) entry which is preliminary data.</text>
</comment>
<dbReference type="Proteomes" id="UP000605846">
    <property type="component" value="Unassembled WGS sequence"/>
</dbReference>
<proteinExistence type="predicted"/>
<name>A0A8H7BJD4_9FUNG</name>
<dbReference type="EMBL" id="JABAYA010000642">
    <property type="protein sequence ID" value="KAF7720499.1"/>
    <property type="molecule type" value="Genomic_DNA"/>
</dbReference>
<organism evidence="1 2">
    <name type="scientific">Apophysomyces ossiformis</name>
    <dbReference type="NCBI Taxonomy" id="679940"/>
    <lineage>
        <taxon>Eukaryota</taxon>
        <taxon>Fungi</taxon>
        <taxon>Fungi incertae sedis</taxon>
        <taxon>Mucoromycota</taxon>
        <taxon>Mucoromycotina</taxon>
        <taxon>Mucoromycetes</taxon>
        <taxon>Mucorales</taxon>
        <taxon>Mucorineae</taxon>
        <taxon>Mucoraceae</taxon>
        <taxon>Apophysomyces</taxon>
    </lineage>
</organism>
<evidence type="ECO:0000313" key="2">
    <source>
        <dbReference type="Proteomes" id="UP000605846"/>
    </source>
</evidence>
<dbReference type="AlphaFoldDB" id="A0A8H7BJD4"/>